<dbReference type="InterPro" id="IPR038538">
    <property type="entry name" value="MTERF_sf"/>
</dbReference>
<dbReference type="InParanoid" id="I7LUK3"/>
<name>I7LUK3_TETTS</name>
<dbReference type="AlphaFoldDB" id="I7LUK3"/>
<reference evidence="4" key="1">
    <citation type="journal article" date="2006" name="PLoS Biol.">
        <title>Macronuclear genome sequence of the ciliate Tetrahymena thermophila, a model eukaryote.</title>
        <authorList>
            <person name="Eisen J.A."/>
            <person name="Coyne R.S."/>
            <person name="Wu M."/>
            <person name="Wu D."/>
            <person name="Thiagarajan M."/>
            <person name="Wortman J.R."/>
            <person name="Badger J.H."/>
            <person name="Ren Q."/>
            <person name="Amedeo P."/>
            <person name="Jones K.M."/>
            <person name="Tallon L.J."/>
            <person name="Delcher A.L."/>
            <person name="Salzberg S.L."/>
            <person name="Silva J.C."/>
            <person name="Haas B.J."/>
            <person name="Majoros W.H."/>
            <person name="Farzad M."/>
            <person name="Carlton J.M."/>
            <person name="Smith R.K. Jr."/>
            <person name="Garg J."/>
            <person name="Pearlman R.E."/>
            <person name="Karrer K.M."/>
            <person name="Sun L."/>
            <person name="Manning G."/>
            <person name="Elde N.C."/>
            <person name="Turkewitz A.P."/>
            <person name="Asai D.J."/>
            <person name="Wilkes D.E."/>
            <person name="Wang Y."/>
            <person name="Cai H."/>
            <person name="Collins K."/>
            <person name="Stewart B.A."/>
            <person name="Lee S.R."/>
            <person name="Wilamowska K."/>
            <person name="Weinberg Z."/>
            <person name="Ruzzo W.L."/>
            <person name="Wloga D."/>
            <person name="Gaertig J."/>
            <person name="Frankel J."/>
            <person name="Tsao C.-C."/>
            <person name="Gorovsky M.A."/>
            <person name="Keeling P.J."/>
            <person name="Waller R.F."/>
            <person name="Patron N.J."/>
            <person name="Cherry J.M."/>
            <person name="Stover N.A."/>
            <person name="Krieger C.J."/>
            <person name="del Toro C."/>
            <person name="Ryder H.F."/>
            <person name="Williamson S.C."/>
            <person name="Barbeau R.A."/>
            <person name="Hamilton E.P."/>
            <person name="Orias E."/>
        </authorList>
    </citation>
    <scope>NUCLEOTIDE SEQUENCE [LARGE SCALE GENOMIC DNA]</scope>
    <source>
        <strain evidence="4">SB210</strain>
    </source>
</reference>
<organism evidence="3 4">
    <name type="scientific">Tetrahymena thermophila (strain SB210)</name>
    <dbReference type="NCBI Taxonomy" id="312017"/>
    <lineage>
        <taxon>Eukaryota</taxon>
        <taxon>Sar</taxon>
        <taxon>Alveolata</taxon>
        <taxon>Ciliophora</taxon>
        <taxon>Intramacronucleata</taxon>
        <taxon>Oligohymenophorea</taxon>
        <taxon>Hymenostomatida</taxon>
        <taxon>Tetrahymenina</taxon>
        <taxon>Tetrahymenidae</taxon>
        <taxon>Tetrahymena</taxon>
    </lineage>
</organism>
<evidence type="ECO:0000313" key="4">
    <source>
        <dbReference type="Proteomes" id="UP000009168"/>
    </source>
</evidence>
<dbReference type="Proteomes" id="UP000009168">
    <property type="component" value="Unassembled WGS sequence"/>
</dbReference>
<dbReference type="PANTHER" id="PTHR13068:SF112">
    <property type="entry name" value="TRANSCRIPTION TERMINATION FACTOR 3, MITOCHONDRIAL"/>
    <property type="match status" value="1"/>
</dbReference>
<keyword evidence="5" id="KW-0002">3D-structure</keyword>
<keyword evidence="4" id="KW-1185">Reference proteome</keyword>
<dbReference type="KEGG" id="tet:TTHERM_00522240"/>
<dbReference type="InterPro" id="IPR003690">
    <property type="entry name" value="MTERF"/>
</dbReference>
<dbReference type="GO" id="GO:0003676">
    <property type="term" value="F:nucleic acid binding"/>
    <property type="evidence" value="ECO:0007669"/>
    <property type="project" value="InterPro"/>
</dbReference>
<dbReference type="eggNOG" id="ENOG502T2SP">
    <property type="taxonomic scope" value="Eukaryota"/>
</dbReference>
<protein>
    <submittedName>
        <fullName evidence="3">mTERF protein</fullName>
    </submittedName>
</protein>
<dbReference type="PDB" id="6Z1P">
    <property type="method" value="EM"/>
    <property type="resolution" value="3.70 A"/>
    <property type="chains" value="BY=96-387"/>
</dbReference>
<reference evidence="5" key="2">
    <citation type="journal article" date="2020" name="Elife">
        <title>Ciliate mitoribosome illuminates evolutionary steps of mitochondrial translation.</title>
        <authorList>
            <person name="Tobiasson V."/>
            <person name="Amunts A."/>
        </authorList>
    </citation>
    <scope>STRUCTURE BY ELECTRON MICROSCOPY (3.70 ANGSTROMS) OF 96-387</scope>
</reference>
<dbReference type="EMDB" id="EMD-11032"/>
<dbReference type="RefSeq" id="XP_001014402.2">
    <property type="nucleotide sequence ID" value="XM_001014402.2"/>
</dbReference>
<keyword evidence="2" id="KW-0809">Transit peptide</keyword>
<accession>I7LUK3</accession>
<evidence type="ECO:0000256" key="1">
    <source>
        <dbReference type="ARBA" id="ARBA00007692"/>
    </source>
</evidence>
<dbReference type="Gene3D" id="1.25.70.10">
    <property type="entry name" value="Transcription termination factor 3, mitochondrial"/>
    <property type="match status" value="1"/>
</dbReference>
<evidence type="ECO:0000313" key="3">
    <source>
        <dbReference type="EMBL" id="EAR94157.2"/>
    </source>
</evidence>
<dbReference type="OrthoDB" id="637682at2759"/>
<dbReference type="GeneID" id="7838695"/>
<dbReference type="STRING" id="312017.I7LUK3"/>
<sequence>MLHRIICKYAFTQAANKTALTTDAFKGLRKYVNDYQPHRAQKGLGDSIDFEKDMKPALEYYRSLGFSKKDLGFIFKSKITGLCLNNGSNNRLQQDIIQLTSFLKQEFNIDNNLIRRIVQKNHTLLSSTQEEIKRRFNVIKSVLNLDDKQALDLIVLYPQIFTSNAETKINKVKRVFTVWAGFSEEQCNKIIQMHPYIVDFNQEYLHDDLKLLLTKGFKSDTLFTLISQNPECLIEKPVHLEHSFHIPEVLNLTQQQTIKTFIENPELITICPISIIPLKIKMLKNFRVLNNNLKTLWVQHTDLFTHSIGSLDLKHKYLNQRAVNFGKPKDIVGYYSLHYGSVIRPRCEAAIQFSKNIDLDVDLKISEEEFLVKHSIPKEEFEKLKKQYRITSEKDYKVRFYTQTIKSKPVM</sequence>
<gene>
    <name evidence="3" type="ORF">TTHERM_00522240</name>
</gene>
<evidence type="ECO:0000256" key="2">
    <source>
        <dbReference type="ARBA" id="ARBA00022946"/>
    </source>
</evidence>
<evidence type="ECO:0007829" key="5">
    <source>
        <dbReference type="PDB" id="6Z1P"/>
    </source>
</evidence>
<dbReference type="EMBL" id="GG662717">
    <property type="protein sequence ID" value="EAR94157.2"/>
    <property type="molecule type" value="Genomic_DNA"/>
</dbReference>
<dbReference type="PANTHER" id="PTHR13068">
    <property type="entry name" value="CGI-12 PROTEIN-RELATED"/>
    <property type="match status" value="1"/>
</dbReference>
<proteinExistence type="evidence at protein level"/>
<dbReference type="Pfam" id="PF02536">
    <property type="entry name" value="mTERF"/>
    <property type="match status" value="1"/>
</dbReference>
<comment type="similarity">
    <text evidence="1">Belongs to the mTERF family.</text>
</comment>